<dbReference type="OrthoDB" id="9806824at2"/>
<name>A0A1I0ZG38_9CELL</name>
<dbReference type="Proteomes" id="UP000199012">
    <property type="component" value="Unassembled WGS sequence"/>
</dbReference>
<dbReference type="PANTHER" id="PTHR43867">
    <property type="entry name" value="CELLULOSE SYNTHASE CATALYTIC SUBUNIT A [UDP-FORMING]"/>
    <property type="match status" value="1"/>
</dbReference>
<feature type="transmembrane region" description="Helical" evidence="7">
    <location>
        <begin position="398"/>
        <end position="420"/>
    </location>
</feature>
<evidence type="ECO:0000259" key="9">
    <source>
        <dbReference type="Pfam" id="PF13632"/>
    </source>
</evidence>
<evidence type="ECO:0000256" key="4">
    <source>
        <dbReference type="ARBA" id="ARBA00022692"/>
    </source>
</evidence>
<dbReference type="GO" id="GO:0016758">
    <property type="term" value="F:hexosyltransferase activity"/>
    <property type="evidence" value="ECO:0007669"/>
    <property type="project" value="TreeGrafter"/>
</dbReference>
<evidence type="ECO:0000256" key="7">
    <source>
        <dbReference type="SAM" id="Phobius"/>
    </source>
</evidence>
<proteinExistence type="predicted"/>
<dbReference type="InterPro" id="IPR009875">
    <property type="entry name" value="PilZ_domain"/>
</dbReference>
<evidence type="ECO:0000259" key="8">
    <source>
        <dbReference type="Pfam" id="PF07238"/>
    </source>
</evidence>
<dbReference type="AlphaFoldDB" id="A0A1I0ZG38"/>
<feature type="domain" description="Glycosyltransferase 2-like" evidence="9">
    <location>
        <begin position="200"/>
        <end position="411"/>
    </location>
</feature>
<dbReference type="EMBL" id="FOKA01000011">
    <property type="protein sequence ID" value="SFB24615.1"/>
    <property type="molecule type" value="Genomic_DNA"/>
</dbReference>
<dbReference type="SUPFAM" id="SSF53448">
    <property type="entry name" value="Nucleotide-diphospho-sugar transferases"/>
    <property type="match status" value="1"/>
</dbReference>
<evidence type="ECO:0000313" key="11">
    <source>
        <dbReference type="Proteomes" id="UP000199012"/>
    </source>
</evidence>
<feature type="transmembrane region" description="Helical" evidence="7">
    <location>
        <begin position="477"/>
        <end position="495"/>
    </location>
</feature>
<dbReference type="InterPro" id="IPR029044">
    <property type="entry name" value="Nucleotide-diphossugar_trans"/>
</dbReference>
<feature type="transmembrane region" description="Helical" evidence="7">
    <location>
        <begin position="44"/>
        <end position="62"/>
    </location>
</feature>
<evidence type="ECO:0000256" key="5">
    <source>
        <dbReference type="ARBA" id="ARBA00022989"/>
    </source>
</evidence>
<dbReference type="STRING" id="988821.SAMN05421867_11135"/>
<evidence type="ECO:0000256" key="3">
    <source>
        <dbReference type="ARBA" id="ARBA00022679"/>
    </source>
</evidence>
<keyword evidence="3" id="KW-0808">Transferase</keyword>
<keyword evidence="6 7" id="KW-0472">Membrane</keyword>
<feature type="transmembrane region" description="Helical" evidence="7">
    <location>
        <begin position="74"/>
        <end position="94"/>
    </location>
</feature>
<feature type="domain" description="PilZ" evidence="8">
    <location>
        <begin position="540"/>
        <end position="643"/>
    </location>
</feature>
<keyword evidence="2" id="KW-0328">Glycosyltransferase</keyword>
<gene>
    <name evidence="10" type="ORF">SAMN05421867_11135</name>
</gene>
<protein>
    <submittedName>
        <fullName evidence="10">Cellulose synthase (UDP-forming)</fullName>
    </submittedName>
</protein>
<dbReference type="Pfam" id="PF07238">
    <property type="entry name" value="PilZ"/>
    <property type="match status" value="1"/>
</dbReference>
<dbReference type="Pfam" id="PF13632">
    <property type="entry name" value="Glyco_trans_2_3"/>
    <property type="match status" value="1"/>
</dbReference>
<comment type="subcellular location">
    <subcellularLocation>
        <location evidence="1">Membrane</location>
        <topology evidence="1">Multi-pass membrane protein</topology>
    </subcellularLocation>
</comment>
<accession>A0A1I0ZG38</accession>
<dbReference type="PANTHER" id="PTHR43867:SF2">
    <property type="entry name" value="CELLULOSE SYNTHASE CATALYTIC SUBUNIT A [UDP-FORMING]"/>
    <property type="match status" value="1"/>
</dbReference>
<reference evidence="10 11" key="1">
    <citation type="submission" date="2016-10" db="EMBL/GenBank/DDBJ databases">
        <authorList>
            <person name="de Groot N.N."/>
        </authorList>
    </citation>
    <scope>NUCLEOTIDE SEQUENCE [LARGE SCALE GENOMIC DNA]</scope>
    <source>
        <strain evidence="10 11">CGMCC 4.6945</strain>
    </source>
</reference>
<dbReference type="InterPro" id="IPR050321">
    <property type="entry name" value="Glycosyltr_2/OpgH_subfam"/>
</dbReference>
<dbReference type="GO" id="GO:0005886">
    <property type="term" value="C:plasma membrane"/>
    <property type="evidence" value="ECO:0007669"/>
    <property type="project" value="TreeGrafter"/>
</dbReference>
<evidence type="ECO:0000256" key="1">
    <source>
        <dbReference type="ARBA" id="ARBA00004141"/>
    </source>
</evidence>
<keyword evidence="11" id="KW-1185">Reference proteome</keyword>
<sequence>MTSTLPPSPGRAATPARMAEGVLQLQRPAADAWPAPEPLARRSYVRGAALLGVVASVGYLLWRVTSTLDGATLWLGVPLLLLEVHAFLSLLLFAHDLWDVDRRPDPADIAPEQHRDPAELRVALLVPTYDEPRSILLPTIAAAVAARHPHETWVLDDGDRPWLRELAAGLGARYRSRSHGAHAKAGNINEALDEVQGDLVAIIDADHVVTAGFLEALLPYFADARTALVQSPQEFYNDSSFEHVRRPDGRFFADQEMFYRAILAGRNRWGAAFWCGTGAMVRVEALREVGGVATDSVTEDIQTTLRLHRKGWRSVHHNEVVARGLAADGPEAFFVQRRRWGAGAMQVLRRDNPLLGPGLSLHQRLSYLSTLLGWFDSWRTVGLVLLPILTVLSGGVPIAAAWAPFLVAFVVSFALQRLALSALSRGRAPLLHATFFEFVRLPATLAATAAIFTSGPRSFAVTPKAARAERARAQTPVVLTALITASVAAVFWYVAQLAGLLPVHREITWVDHAAVAWVALNAAFLVAARRRITRLDFAGNRRSAWRFPTGELRVPATTAGGELRVDLLDLSITGARIRVGDDDRRLLDEGSAVTLHLPVVEDGHRVVVPAPGTVRSLVEDEDGDLVVGVLLGLDDAAQARLALALYQTVDRHDAPGLVVPTQAGPSGVERTVERTVVGTPTATDAATEADAVSTAR</sequence>
<evidence type="ECO:0000256" key="2">
    <source>
        <dbReference type="ARBA" id="ARBA00022676"/>
    </source>
</evidence>
<keyword evidence="5 7" id="KW-1133">Transmembrane helix</keyword>
<feature type="transmembrane region" description="Helical" evidence="7">
    <location>
        <begin position="507"/>
        <end position="528"/>
    </location>
</feature>
<dbReference type="GO" id="GO:0035438">
    <property type="term" value="F:cyclic-di-GMP binding"/>
    <property type="evidence" value="ECO:0007669"/>
    <property type="project" value="InterPro"/>
</dbReference>
<dbReference type="CDD" id="cd06421">
    <property type="entry name" value="CESA_CelA_like"/>
    <property type="match status" value="1"/>
</dbReference>
<dbReference type="RefSeq" id="WP_139224443.1">
    <property type="nucleotide sequence ID" value="NZ_BONM01000007.1"/>
</dbReference>
<dbReference type="InterPro" id="IPR001173">
    <property type="entry name" value="Glyco_trans_2-like"/>
</dbReference>
<evidence type="ECO:0000313" key="10">
    <source>
        <dbReference type="EMBL" id="SFB24615.1"/>
    </source>
</evidence>
<keyword evidence="4 7" id="KW-0812">Transmembrane</keyword>
<dbReference type="Gene3D" id="3.90.550.10">
    <property type="entry name" value="Spore Coat Polysaccharide Biosynthesis Protein SpsA, Chain A"/>
    <property type="match status" value="1"/>
</dbReference>
<organism evidence="10 11">
    <name type="scientific">Cellulomonas marina</name>
    <dbReference type="NCBI Taxonomy" id="988821"/>
    <lineage>
        <taxon>Bacteria</taxon>
        <taxon>Bacillati</taxon>
        <taxon>Actinomycetota</taxon>
        <taxon>Actinomycetes</taxon>
        <taxon>Micrococcales</taxon>
        <taxon>Cellulomonadaceae</taxon>
        <taxon>Cellulomonas</taxon>
    </lineage>
</organism>
<evidence type="ECO:0000256" key="6">
    <source>
        <dbReference type="ARBA" id="ARBA00023136"/>
    </source>
</evidence>